<feature type="transmembrane region" description="Helical" evidence="19">
    <location>
        <begin position="230"/>
        <end position="249"/>
    </location>
</feature>
<comment type="pathway">
    <text evidence="3">Protein modification; protein glycosylation.</text>
</comment>
<evidence type="ECO:0000256" key="7">
    <source>
        <dbReference type="ARBA" id="ARBA00022676"/>
    </source>
</evidence>
<dbReference type="GO" id="GO:0016757">
    <property type="term" value="F:glycosyltransferase activity"/>
    <property type="evidence" value="ECO:0007669"/>
    <property type="project" value="UniProtKB-KW"/>
</dbReference>
<dbReference type="PANTHER" id="PTHR10571">
    <property type="entry name" value="UDP-N-ACETYLGLUCOSAMINE--DOLICHYL-PHOSPHATE N-ACETYLGLUCOSAMINEPHOSPHOTRANSFERASE"/>
    <property type="match status" value="1"/>
</dbReference>
<evidence type="ECO:0000256" key="12">
    <source>
        <dbReference type="ARBA" id="ARBA00022842"/>
    </source>
</evidence>
<evidence type="ECO:0000256" key="16">
    <source>
        <dbReference type="ARBA" id="ARBA00033238"/>
    </source>
</evidence>
<protein>
    <recommendedName>
        <fullName evidence="6">UDP-N-acetylglucosamine--dolichyl-phosphate N-acetylglucosaminephosphotransferase</fullName>
        <ecNumber evidence="5">2.7.8.15</ecNumber>
    </recommendedName>
    <alternativeName>
        <fullName evidence="15">GlcNAc-1-P transferase</fullName>
    </alternativeName>
    <alternativeName>
        <fullName evidence="16">N-acetylglucosamine-1-phosphate transferase</fullName>
    </alternativeName>
</protein>
<dbReference type="CDD" id="cd06855">
    <property type="entry name" value="GT_GPT_euk"/>
    <property type="match status" value="1"/>
</dbReference>
<keyword evidence="7" id="KW-0328">Glycosyltransferase</keyword>
<feature type="transmembrane region" description="Helical" evidence="19">
    <location>
        <begin position="446"/>
        <end position="468"/>
    </location>
</feature>
<evidence type="ECO:0000256" key="10">
    <source>
        <dbReference type="ARBA" id="ARBA00022723"/>
    </source>
</evidence>
<evidence type="ECO:0000256" key="8">
    <source>
        <dbReference type="ARBA" id="ARBA00022679"/>
    </source>
</evidence>
<dbReference type="InterPro" id="IPR000715">
    <property type="entry name" value="Glycosyl_transferase_4"/>
</dbReference>
<keyword evidence="12" id="KW-0460">Magnesium</keyword>
<name>A0AB34K041_PRYPA</name>
<evidence type="ECO:0000256" key="9">
    <source>
        <dbReference type="ARBA" id="ARBA00022692"/>
    </source>
</evidence>
<feature type="transmembrane region" description="Helical" evidence="19">
    <location>
        <begin position="156"/>
        <end position="175"/>
    </location>
</feature>
<dbReference type="Pfam" id="PF00953">
    <property type="entry name" value="Glycos_transf_4"/>
    <property type="match status" value="1"/>
</dbReference>
<evidence type="ECO:0000256" key="11">
    <source>
        <dbReference type="ARBA" id="ARBA00022824"/>
    </source>
</evidence>
<dbReference type="GO" id="GO:0003975">
    <property type="term" value="F:UDP-N-acetylglucosamine-dolichyl-phosphate N-acetylglucosaminephosphotransferase activity"/>
    <property type="evidence" value="ECO:0007669"/>
    <property type="project" value="UniProtKB-EC"/>
</dbReference>
<comment type="caution">
    <text evidence="20">The sequence shown here is derived from an EMBL/GenBank/DDBJ whole genome shotgun (WGS) entry which is preliminary data.</text>
</comment>
<feature type="transmembrane region" description="Helical" evidence="19">
    <location>
        <begin position="340"/>
        <end position="359"/>
    </location>
</feature>
<dbReference type="GO" id="GO:0006488">
    <property type="term" value="P:dolichol-linked oligosaccharide biosynthetic process"/>
    <property type="evidence" value="ECO:0007669"/>
    <property type="project" value="InterPro"/>
</dbReference>
<dbReference type="GO" id="GO:0046872">
    <property type="term" value="F:metal ion binding"/>
    <property type="evidence" value="ECO:0007669"/>
    <property type="project" value="UniProtKB-KW"/>
</dbReference>
<evidence type="ECO:0000256" key="5">
    <source>
        <dbReference type="ARBA" id="ARBA00013225"/>
    </source>
</evidence>
<feature type="transmembrane region" description="Helical" evidence="19">
    <location>
        <begin position="416"/>
        <end position="434"/>
    </location>
</feature>
<evidence type="ECO:0000256" key="15">
    <source>
        <dbReference type="ARBA" id="ARBA00029567"/>
    </source>
</evidence>
<accession>A0AB34K041</accession>
<feature type="transmembrane region" description="Helical" evidence="19">
    <location>
        <begin position="287"/>
        <end position="304"/>
    </location>
</feature>
<feature type="transmembrane region" description="Helical" evidence="19">
    <location>
        <begin position="30"/>
        <end position="47"/>
    </location>
</feature>
<evidence type="ECO:0000313" key="21">
    <source>
        <dbReference type="Proteomes" id="UP001515480"/>
    </source>
</evidence>
<keyword evidence="11" id="KW-0256">Endoplasmic reticulum</keyword>
<evidence type="ECO:0000256" key="1">
    <source>
        <dbReference type="ARBA" id="ARBA00001946"/>
    </source>
</evidence>
<evidence type="ECO:0000256" key="14">
    <source>
        <dbReference type="ARBA" id="ARBA00023136"/>
    </source>
</evidence>
<sequence length="472" mass="52324">MRRDLWSLVSPGVGSLAVVAFAIGVKAFETMPPVLLMANLALGLAGYEATSRMTLAMSPAFIKSRLFGIDLNKPSTKRDADGTLVRPYEGTLVPEAMGVIAGTVYLVCMFVFMPLPFVHDYHSWGSSEGGSWGSAAQSIVSSRASGTAYHFPHAHLSKFLCAFLSICCMCFLGFADNVLDLRWRDKLWLPLSASLPLMIVYAVDGGGTLIVLPKLLTPWLGQTLTLGPLYYIFMTSLAIFCTNSINILAGVNGLEVGQSVVIAATVILNNAIQLYRWPEGPLHDNNLFSFYLMVPFFFTSLALLRHNWYPSKIFVGDTYCYFAGMTFAVAAILGHNTKTVLLFFVPQILNFIYSVPQLFKFIPCPRHRMPGYLAESDQLCVSWTEFKRGDLSRAGLLTVKLCETFKLARFEYGAHGLVRMSNMTIICYVLHLFGPMHESRLTTVLLLFQVLCNTAALLVRYQLAGLLYDVVR</sequence>
<comment type="similarity">
    <text evidence="4">Belongs to the glycosyltransferase 4 family.</text>
</comment>
<dbReference type="InterPro" id="IPR033895">
    <property type="entry name" value="GPT"/>
</dbReference>
<keyword evidence="9 19" id="KW-0812">Transmembrane</keyword>
<keyword evidence="21" id="KW-1185">Reference proteome</keyword>
<keyword evidence="14 19" id="KW-0472">Membrane</keyword>
<reference evidence="20 21" key="1">
    <citation type="journal article" date="2024" name="Science">
        <title>Giant polyketide synthase enzymes in the biosynthesis of giant marine polyether toxins.</title>
        <authorList>
            <person name="Fallon T.R."/>
            <person name="Shende V.V."/>
            <person name="Wierzbicki I.H."/>
            <person name="Pendleton A.L."/>
            <person name="Watervoot N.F."/>
            <person name="Auber R.P."/>
            <person name="Gonzalez D.J."/>
            <person name="Wisecaver J.H."/>
            <person name="Moore B.S."/>
        </authorList>
    </citation>
    <scope>NUCLEOTIDE SEQUENCE [LARGE SCALE GENOMIC DNA]</scope>
    <source>
        <strain evidence="20 21">12B1</strain>
    </source>
</reference>
<comment type="subcellular location">
    <subcellularLocation>
        <location evidence="2">Endoplasmic reticulum membrane</location>
        <topology evidence="2">Multi-pass membrane protein</topology>
    </subcellularLocation>
</comment>
<feature type="transmembrane region" description="Helical" evidence="19">
    <location>
        <begin position="316"/>
        <end position="334"/>
    </location>
</feature>
<dbReference type="AlphaFoldDB" id="A0AB34K041"/>
<feature type="transmembrane region" description="Helical" evidence="19">
    <location>
        <begin position="96"/>
        <end position="117"/>
    </location>
</feature>
<dbReference type="EC" id="2.7.8.15" evidence="5"/>
<dbReference type="EMBL" id="JBGBPQ010000003">
    <property type="protein sequence ID" value="KAL1526517.1"/>
    <property type="molecule type" value="Genomic_DNA"/>
</dbReference>
<dbReference type="GO" id="GO:0005789">
    <property type="term" value="C:endoplasmic reticulum membrane"/>
    <property type="evidence" value="ECO:0007669"/>
    <property type="project" value="UniProtKB-SubCell"/>
</dbReference>
<comment type="cofactor">
    <cofactor evidence="1">
        <name>Mg(2+)</name>
        <dbReference type="ChEBI" id="CHEBI:18420"/>
    </cofactor>
</comment>
<evidence type="ECO:0000256" key="3">
    <source>
        <dbReference type="ARBA" id="ARBA00004922"/>
    </source>
</evidence>
<evidence type="ECO:0000313" key="20">
    <source>
        <dbReference type="EMBL" id="KAL1526517.1"/>
    </source>
</evidence>
<comment type="function">
    <text evidence="17">UDP-N-acetylglucosamine--dolichyl-phosphate N-acetylglucosaminephosphotransferase that operates in the biosynthetic pathway of dolichol-linked oligosaccharides, the glycan precursors employed in protein asparagine (N)-glycosylation. The assembly of dolichol-linked oligosaccharides begins on the cytosolic side of the endoplasmic reticulum membrane and finishes in its lumen. The sequential addition of sugars to dolichol pyrophosphate produces dolichol-linked oligosaccharides containing fourteen sugars, including two GlcNAcs, nine mannoses and three glucoses. Once assembled, the oligosaccharide is transferred from the lipid to nascent proteins by oligosaccharyltransferases. Catalyzes the initial step of dolichol-linked oligosaccharide biosynthesis, transfering GlcNAc-1-P from cytosolic UDP-GlcNAc onto the carrier lipid dolichyl phosphate (P-dolichol), yielding GlcNAc-P-P-dolichol embedded in the cytoplasmic leaflet of the endoplasmic reticulum membrane.</text>
</comment>
<dbReference type="PANTHER" id="PTHR10571:SF0">
    <property type="entry name" value="UDP-N-ACETYLGLUCOSAMINE--DOLICHYL-PHOSPHATE N-ACETYLGLUCOSAMINEPHOSPHOTRANSFERASE"/>
    <property type="match status" value="1"/>
</dbReference>
<feature type="transmembrane region" description="Helical" evidence="19">
    <location>
        <begin position="5"/>
        <end position="24"/>
    </location>
</feature>
<organism evidence="20 21">
    <name type="scientific">Prymnesium parvum</name>
    <name type="common">Toxic golden alga</name>
    <dbReference type="NCBI Taxonomy" id="97485"/>
    <lineage>
        <taxon>Eukaryota</taxon>
        <taxon>Haptista</taxon>
        <taxon>Haptophyta</taxon>
        <taxon>Prymnesiophyceae</taxon>
        <taxon>Prymnesiales</taxon>
        <taxon>Prymnesiaceae</taxon>
        <taxon>Prymnesium</taxon>
    </lineage>
</organism>
<dbReference type="Proteomes" id="UP001515480">
    <property type="component" value="Unassembled WGS sequence"/>
</dbReference>
<comment type="catalytic activity">
    <reaction evidence="18">
        <text>a di-trans,poly-cis-dolichyl phosphate + UDP-N-acetyl-alpha-D-glucosamine = an N-acetyl-alpha-D-glucosaminyl-diphospho-di-trans,poly-cis-dolichol + UMP</text>
        <dbReference type="Rhea" id="RHEA:13289"/>
        <dbReference type="Rhea" id="RHEA-COMP:19498"/>
        <dbReference type="Rhea" id="RHEA-COMP:19507"/>
        <dbReference type="ChEBI" id="CHEBI:57683"/>
        <dbReference type="ChEBI" id="CHEBI:57705"/>
        <dbReference type="ChEBI" id="CHEBI:57865"/>
        <dbReference type="ChEBI" id="CHEBI:58427"/>
        <dbReference type="EC" id="2.7.8.15"/>
    </reaction>
    <physiologicalReaction direction="left-to-right" evidence="18">
        <dbReference type="Rhea" id="RHEA:13290"/>
    </physiologicalReaction>
</comment>
<evidence type="ECO:0000256" key="2">
    <source>
        <dbReference type="ARBA" id="ARBA00004477"/>
    </source>
</evidence>
<evidence type="ECO:0000256" key="17">
    <source>
        <dbReference type="ARBA" id="ARBA00044717"/>
    </source>
</evidence>
<feature type="transmembrane region" description="Helical" evidence="19">
    <location>
        <begin position="256"/>
        <end position="275"/>
    </location>
</feature>
<gene>
    <name evidence="20" type="ORF">AB1Y20_015227</name>
</gene>
<evidence type="ECO:0000256" key="13">
    <source>
        <dbReference type="ARBA" id="ARBA00022989"/>
    </source>
</evidence>
<evidence type="ECO:0000256" key="4">
    <source>
        <dbReference type="ARBA" id="ARBA00009317"/>
    </source>
</evidence>
<keyword evidence="10" id="KW-0479">Metal-binding</keyword>
<evidence type="ECO:0000256" key="6">
    <source>
        <dbReference type="ARBA" id="ARBA00017659"/>
    </source>
</evidence>
<keyword evidence="8" id="KW-0808">Transferase</keyword>
<feature type="transmembrane region" description="Helical" evidence="19">
    <location>
        <begin position="187"/>
        <end position="210"/>
    </location>
</feature>
<keyword evidence="13 19" id="KW-1133">Transmembrane helix</keyword>
<evidence type="ECO:0000256" key="18">
    <source>
        <dbReference type="ARBA" id="ARBA00045078"/>
    </source>
</evidence>
<proteinExistence type="inferred from homology"/>
<evidence type="ECO:0000256" key="19">
    <source>
        <dbReference type="SAM" id="Phobius"/>
    </source>
</evidence>